<dbReference type="Pfam" id="PF00005">
    <property type="entry name" value="ABC_tran"/>
    <property type="match status" value="2"/>
</dbReference>
<keyword evidence="8" id="KW-1185">Reference proteome</keyword>
<dbReference type="NCBIfam" id="NF007739">
    <property type="entry name" value="PRK10419.1"/>
    <property type="match status" value="2"/>
</dbReference>
<dbReference type="RefSeq" id="WP_010309213.1">
    <property type="nucleotide sequence ID" value="NZ_CP061007.1"/>
</dbReference>
<dbReference type="CDD" id="cd03257">
    <property type="entry name" value="ABC_NikE_OppD_transporters"/>
    <property type="match status" value="2"/>
</dbReference>
<evidence type="ECO:0000256" key="4">
    <source>
        <dbReference type="ARBA" id="ARBA00022840"/>
    </source>
</evidence>
<evidence type="ECO:0000256" key="2">
    <source>
        <dbReference type="ARBA" id="ARBA00022448"/>
    </source>
</evidence>
<dbReference type="InterPro" id="IPR003439">
    <property type="entry name" value="ABC_transporter-like_ATP-bd"/>
</dbReference>
<proteinExistence type="inferred from homology"/>
<evidence type="ECO:0000256" key="1">
    <source>
        <dbReference type="ARBA" id="ARBA00005417"/>
    </source>
</evidence>
<dbReference type="PROSITE" id="PS00211">
    <property type="entry name" value="ABC_TRANSPORTER_1"/>
    <property type="match status" value="1"/>
</dbReference>
<dbReference type="PANTHER" id="PTHR43776">
    <property type="entry name" value="TRANSPORT ATP-BINDING PROTEIN"/>
    <property type="match status" value="1"/>
</dbReference>
<comment type="similarity">
    <text evidence="1">Belongs to the ABC transporter superfamily.</text>
</comment>
<accession>A0A2N3Y6D4</accession>
<dbReference type="InterPro" id="IPR027417">
    <property type="entry name" value="P-loop_NTPase"/>
</dbReference>
<feature type="region of interest" description="Disordered" evidence="5">
    <location>
        <begin position="542"/>
        <end position="571"/>
    </location>
</feature>
<dbReference type="Gene3D" id="3.40.50.300">
    <property type="entry name" value="P-loop containing nucleotide triphosphate hydrolases"/>
    <property type="match status" value="2"/>
</dbReference>
<dbReference type="Proteomes" id="UP000233786">
    <property type="component" value="Unassembled WGS sequence"/>
</dbReference>
<evidence type="ECO:0000256" key="5">
    <source>
        <dbReference type="SAM" id="MobiDB-lite"/>
    </source>
</evidence>
<dbReference type="SMART" id="SM00382">
    <property type="entry name" value="AAA"/>
    <property type="match status" value="2"/>
</dbReference>
<sequence>MSDSPDGLPLLAVDNLVVSFTGPNGSSDVVKGVSFCVGRGETVAIVGESGSGKSTMAMSVIRLLAANGKIRAGSIRFENTDLTTKSDTELRSVRGRLIGLVPQDPMSNLNPSMKIGTQVAETLLTHGFATRRDVRGKSHEALRAAGIPEPEQRAAQYPHELSGGLRQRVLVAIGLACRPKLLIADEPTSALDVTVQRTILDQIDRMTAEIGTAVLLITHDLALAAERAQRIIVMNEGEIVEAGPTAQVLATPRHQYTKALLDAAPSIAAVRVDSGHTATGETDAGKPSLVEVREATKIYRPRGNRKEVRAAAGVTFDIPGGKTVAVVGESGSGKTTTSRMLLRLIEPSSGSIFFEGQEIATMDKAQLAGFRQRVQPVFQDPYASLNPMYTIGRIVEEPLAFYKRGGKAQRRARVLELLDQVALSSDVIDRRPAELSGGQRQRVAIARAIALNPDLLICDEPVSALDVMVQAQILRLLDRLQAELGLSLLFISHDLAVVRLIADYVCVMKDGEVVEANSNNEIFENPQHPYTRKLLGSVPGHEIPQGGRTVETRAARASVPTKGARSTAADR</sequence>
<reference evidence="7" key="1">
    <citation type="submission" date="2017-12" db="EMBL/GenBank/DDBJ databases">
        <title>Sequencing the genomes of 1000 Actinobacteria strains.</title>
        <authorList>
            <person name="Klenk H.-P."/>
        </authorList>
    </citation>
    <scope>NUCLEOTIDE SEQUENCE [LARGE SCALE GENOMIC DNA]</scope>
    <source>
        <strain evidence="7">DSM 44228</strain>
    </source>
</reference>
<dbReference type="NCBIfam" id="NF008453">
    <property type="entry name" value="PRK11308.1"/>
    <property type="match status" value="2"/>
</dbReference>
<dbReference type="AlphaFoldDB" id="A0A2N3Y6D4"/>
<evidence type="ECO:0000313" key="8">
    <source>
        <dbReference type="Proteomes" id="UP000233786"/>
    </source>
</evidence>
<evidence type="ECO:0000313" key="7">
    <source>
        <dbReference type="EMBL" id="PKW18421.1"/>
    </source>
</evidence>
<dbReference type="EMBL" id="PJNB01000001">
    <property type="protein sequence ID" value="PKW18421.1"/>
    <property type="molecule type" value="Genomic_DNA"/>
</dbReference>
<gene>
    <name evidence="7" type="ORF">A8926_6502</name>
</gene>
<dbReference type="FunFam" id="3.40.50.300:FF:000016">
    <property type="entry name" value="Oligopeptide ABC transporter ATP-binding component"/>
    <property type="match status" value="2"/>
</dbReference>
<organism evidence="7 8">
    <name type="scientific">Saccharopolyspora spinosa</name>
    <dbReference type="NCBI Taxonomy" id="60894"/>
    <lineage>
        <taxon>Bacteria</taxon>
        <taxon>Bacillati</taxon>
        <taxon>Actinomycetota</taxon>
        <taxon>Actinomycetes</taxon>
        <taxon>Pseudonocardiales</taxon>
        <taxon>Pseudonocardiaceae</taxon>
        <taxon>Saccharopolyspora</taxon>
    </lineage>
</organism>
<dbReference type="GO" id="GO:0005524">
    <property type="term" value="F:ATP binding"/>
    <property type="evidence" value="ECO:0007669"/>
    <property type="project" value="UniProtKB-KW"/>
</dbReference>
<dbReference type="InterPro" id="IPR050319">
    <property type="entry name" value="ABC_transp_ATP-bind"/>
</dbReference>
<dbReference type="OrthoDB" id="3169708at2"/>
<dbReference type="InterPro" id="IPR003593">
    <property type="entry name" value="AAA+_ATPase"/>
</dbReference>
<keyword evidence="4 7" id="KW-0067">ATP-binding</keyword>
<dbReference type="PANTHER" id="PTHR43776:SF7">
    <property type="entry name" value="D,D-DIPEPTIDE TRANSPORT ATP-BINDING PROTEIN DDPF-RELATED"/>
    <property type="match status" value="1"/>
</dbReference>
<dbReference type="PROSITE" id="PS50893">
    <property type="entry name" value="ABC_TRANSPORTER_2"/>
    <property type="match status" value="2"/>
</dbReference>
<dbReference type="SUPFAM" id="SSF52540">
    <property type="entry name" value="P-loop containing nucleoside triphosphate hydrolases"/>
    <property type="match status" value="2"/>
</dbReference>
<feature type="domain" description="ABC transporter" evidence="6">
    <location>
        <begin position="290"/>
        <end position="535"/>
    </location>
</feature>
<comment type="caution">
    <text evidence="7">The sequence shown here is derived from an EMBL/GenBank/DDBJ whole genome shotgun (WGS) entry which is preliminary data.</text>
</comment>
<evidence type="ECO:0000256" key="3">
    <source>
        <dbReference type="ARBA" id="ARBA00022741"/>
    </source>
</evidence>
<protein>
    <submittedName>
        <fullName evidence="7">Peptide/nickel transport system ATP-binding protein</fullName>
    </submittedName>
</protein>
<dbReference type="Pfam" id="PF08352">
    <property type="entry name" value="oligo_HPY"/>
    <property type="match status" value="2"/>
</dbReference>
<evidence type="ECO:0000259" key="6">
    <source>
        <dbReference type="PROSITE" id="PS50893"/>
    </source>
</evidence>
<dbReference type="STRING" id="994479.GCA_000194155_04472"/>
<dbReference type="InterPro" id="IPR017871">
    <property type="entry name" value="ABC_transporter-like_CS"/>
</dbReference>
<dbReference type="GO" id="GO:0016887">
    <property type="term" value="F:ATP hydrolysis activity"/>
    <property type="evidence" value="ECO:0007669"/>
    <property type="project" value="InterPro"/>
</dbReference>
<dbReference type="GO" id="GO:0015833">
    <property type="term" value="P:peptide transport"/>
    <property type="evidence" value="ECO:0007669"/>
    <property type="project" value="InterPro"/>
</dbReference>
<feature type="domain" description="ABC transporter" evidence="6">
    <location>
        <begin position="11"/>
        <end position="261"/>
    </location>
</feature>
<keyword evidence="3" id="KW-0547">Nucleotide-binding</keyword>
<keyword evidence="2" id="KW-0813">Transport</keyword>
<dbReference type="InterPro" id="IPR013563">
    <property type="entry name" value="Oligopep_ABC_C"/>
</dbReference>
<dbReference type="GO" id="GO:0055085">
    <property type="term" value="P:transmembrane transport"/>
    <property type="evidence" value="ECO:0007669"/>
    <property type="project" value="UniProtKB-ARBA"/>
</dbReference>
<name>A0A2N3Y6D4_SACSN</name>